<evidence type="ECO:0000256" key="9">
    <source>
        <dbReference type="SAM" id="MobiDB-lite"/>
    </source>
</evidence>
<dbReference type="InterPro" id="IPR044763">
    <property type="entry name" value="Ded1/Dbp1_DEADc"/>
</dbReference>
<evidence type="ECO:0000256" key="3">
    <source>
        <dbReference type="ARBA" id="ARBA00022801"/>
    </source>
</evidence>
<dbReference type="SUPFAM" id="SSF52540">
    <property type="entry name" value="P-loop containing nucleoside triphosphate hydrolases"/>
    <property type="match status" value="1"/>
</dbReference>
<evidence type="ECO:0000256" key="1">
    <source>
        <dbReference type="ARBA" id="ARBA00012552"/>
    </source>
</evidence>
<dbReference type="InterPro" id="IPR014014">
    <property type="entry name" value="RNA_helicase_DEAD_Q_motif"/>
</dbReference>
<keyword evidence="5" id="KW-0067">ATP-binding</keyword>
<evidence type="ECO:0000256" key="7">
    <source>
        <dbReference type="ARBA" id="ARBA00047984"/>
    </source>
</evidence>
<keyword evidence="6" id="KW-0694">RNA-binding</keyword>
<dbReference type="PROSITE" id="PS51195">
    <property type="entry name" value="Q_MOTIF"/>
    <property type="match status" value="1"/>
</dbReference>
<keyword evidence="3" id="KW-0378">Hydrolase</keyword>
<reference evidence="13 14" key="1">
    <citation type="submission" date="2024-06" db="EMBL/GenBank/DDBJ databases">
        <authorList>
            <person name="Kraege A."/>
            <person name="Thomma B."/>
        </authorList>
    </citation>
    <scope>NUCLEOTIDE SEQUENCE [LARGE SCALE GENOMIC DNA]</scope>
</reference>
<dbReference type="SMART" id="SM00490">
    <property type="entry name" value="HELICc"/>
    <property type="match status" value="1"/>
</dbReference>
<dbReference type="Pfam" id="PF00271">
    <property type="entry name" value="Helicase_C"/>
    <property type="match status" value="1"/>
</dbReference>
<dbReference type="PROSITE" id="PS51194">
    <property type="entry name" value="HELICASE_CTER"/>
    <property type="match status" value="1"/>
</dbReference>
<evidence type="ECO:0000256" key="8">
    <source>
        <dbReference type="PROSITE-ProRule" id="PRU00552"/>
    </source>
</evidence>
<keyword evidence="2" id="KW-0547">Nucleotide-binding</keyword>
<feature type="region of interest" description="Disordered" evidence="9">
    <location>
        <begin position="514"/>
        <end position="546"/>
    </location>
</feature>
<evidence type="ECO:0000256" key="6">
    <source>
        <dbReference type="ARBA" id="ARBA00022884"/>
    </source>
</evidence>
<protein>
    <recommendedName>
        <fullName evidence="1">RNA helicase</fullName>
        <ecNumber evidence="1">3.6.4.13</ecNumber>
    </recommendedName>
</protein>
<dbReference type="Pfam" id="PF00270">
    <property type="entry name" value="DEAD"/>
    <property type="match status" value="1"/>
</dbReference>
<dbReference type="InterPro" id="IPR001650">
    <property type="entry name" value="Helicase_C-like"/>
</dbReference>
<evidence type="ECO:0000259" key="11">
    <source>
        <dbReference type="PROSITE" id="PS51194"/>
    </source>
</evidence>
<evidence type="ECO:0000313" key="14">
    <source>
        <dbReference type="Proteomes" id="UP001497392"/>
    </source>
</evidence>
<feature type="domain" description="DEAD-box RNA helicase Q" evidence="12">
    <location>
        <begin position="129"/>
        <end position="157"/>
    </location>
</feature>
<evidence type="ECO:0000259" key="12">
    <source>
        <dbReference type="PROSITE" id="PS51195"/>
    </source>
</evidence>
<gene>
    <name evidence="13" type="primary">g2801</name>
    <name evidence="13" type="ORF">VP750_LOCUS2401</name>
</gene>
<dbReference type="CDD" id="cd17967">
    <property type="entry name" value="DEADc_DDX3_DDX4"/>
    <property type="match status" value="1"/>
</dbReference>
<dbReference type="EC" id="3.6.4.13" evidence="1"/>
<accession>A0ABP1FT86</accession>
<evidence type="ECO:0000256" key="4">
    <source>
        <dbReference type="ARBA" id="ARBA00022806"/>
    </source>
</evidence>
<feature type="region of interest" description="Disordered" evidence="9">
    <location>
        <begin position="1"/>
        <end position="91"/>
    </location>
</feature>
<organism evidence="13 14">
    <name type="scientific">Coccomyxa viridis</name>
    <dbReference type="NCBI Taxonomy" id="1274662"/>
    <lineage>
        <taxon>Eukaryota</taxon>
        <taxon>Viridiplantae</taxon>
        <taxon>Chlorophyta</taxon>
        <taxon>core chlorophytes</taxon>
        <taxon>Trebouxiophyceae</taxon>
        <taxon>Trebouxiophyceae incertae sedis</taxon>
        <taxon>Coccomyxaceae</taxon>
        <taxon>Coccomyxa</taxon>
    </lineage>
</organism>
<dbReference type="Gene3D" id="3.40.50.300">
    <property type="entry name" value="P-loop containing nucleotide triphosphate hydrolases"/>
    <property type="match status" value="2"/>
</dbReference>
<feature type="compositionally biased region" description="Gly residues" evidence="9">
    <location>
        <begin position="45"/>
        <end position="59"/>
    </location>
</feature>
<dbReference type="EMBL" id="CAXHTA020000004">
    <property type="protein sequence ID" value="CAL5220742.1"/>
    <property type="molecule type" value="Genomic_DNA"/>
</dbReference>
<evidence type="ECO:0000313" key="13">
    <source>
        <dbReference type="EMBL" id="CAL5220742.1"/>
    </source>
</evidence>
<dbReference type="Proteomes" id="UP001497392">
    <property type="component" value="Unassembled WGS sequence"/>
</dbReference>
<keyword evidence="4" id="KW-0347">Helicase</keyword>
<proteinExistence type="predicted"/>
<feature type="compositionally biased region" description="Gly residues" evidence="9">
    <location>
        <begin position="71"/>
        <end position="80"/>
    </location>
</feature>
<sequence length="605" mass="64156">MAYDNGGKFVPPHLRGGVGPGTLPQTTPYGQDFRAGGGPPPMNGGFRGGFGSSGSYGGGRRYDNRGPPAPRGGGWGGGGASESDPFAEDAARKHEVDSLFQSENTGINFDAYEDIPVEATGDQVPSPIKSFEEAQLPQALAANTIRCNYTKPTPVQKYSIPIGLARRDLMACAQTGSGKTAAFCFPIIANILKSAQQPTGRSRKAYPLALVLSPTRELSSQIYDEARKFTYQTGIRPVVVYGGAPVMNQLREMERGCDILVATPGRLSDLIERARVSLSRVNYLALDEADRMLDMGFEPQIRRIVEQEDMPRSGERQTLLFSATFPKEIQRLAADFLHNYIFLAVGRVGSSTELIVQHIEYVSPGDKRQVLLDLINTVEGLTLVFVETKRGADALEDFLAGNNFPATSIHGDRSQQEREAALRSFRSGRTPILVATDVAARGLDIPHVTHVINFDLPTDVDDYVHRIGRTGRAGKKGLATAFFTEKDTGLAKSLAELLTETNQEVPGWLSNISARSAPYGQKSSRGGRGGGSRFGGRDYRQDRGGGGGYGGGGGGYGGGFGGGGGYGAPYGGGGGGYMGGGGAAAAYGAPPAGYVNSGNFQSAWD</sequence>
<comment type="caution">
    <text evidence="13">The sequence shown here is derived from an EMBL/GenBank/DDBJ whole genome shotgun (WGS) entry which is preliminary data.</text>
</comment>
<feature type="domain" description="Helicase ATP-binding" evidence="10">
    <location>
        <begin position="160"/>
        <end position="343"/>
    </location>
</feature>
<dbReference type="InterPro" id="IPR014001">
    <property type="entry name" value="Helicase_ATP-bd"/>
</dbReference>
<evidence type="ECO:0000256" key="5">
    <source>
        <dbReference type="ARBA" id="ARBA00022840"/>
    </source>
</evidence>
<name>A0ABP1FT86_9CHLO</name>
<dbReference type="PROSITE" id="PS51192">
    <property type="entry name" value="HELICASE_ATP_BIND_1"/>
    <property type="match status" value="1"/>
</dbReference>
<feature type="domain" description="Helicase C-terminal" evidence="11">
    <location>
        <begin position="370"/>
        <end position="513"/>
    </location>
</feature>
<dbReference type="InterPro" id="IPR027417">
    <property type="entry name" value="P-loop_NTPase"/>
</dbReference>
<comment type="catalytic activity">
    <reaction evidence="7">
        <text>ATP + H2O = ADP + phosphate + H(+)</text>
        <dbReference type="Rhea" id="RHEA:13065"/>
        <dbReference type="ChEBI" id="CHEBI:15377"/>
        <dbReference type="ChEBI" id="CHEBI:15378"/>
        <dbReference type="ChEBI" id="CHEBI:30616"/>
        <dbReference type="ChEBI" id="CHEBI:43474"/>
        <dbReference type="ChEBI" id="CHEBI:456216"/>
        <dbReference type="EC" id="3.6.4.13"/>
    </reaction>
</comment>
<dbReference type="InterPro" id="IPR011545">
    <property type="entry name" value="DEAD/DEAH_box_helicase_dom"/>
</dbReference>
<dbReference type="PANTHER" id="PTHR47958">
    <property type="entry name" value="ATP-DEPENDENT RNA HELICASE DBP3"/>
    <property type="match status" value="1"/>
</dbReference>
<dbReference type="CDD" id="cd18787">
    <property type="entry name" value="SF2_C_DEAD"/>
    <property type="match status" value="1"/>
</dbReference>
<feature type="short sequence motif" description="Q motif" evidence="8">
    <location>
        <begin position="129"/>
        <end position="157"/>
    </location>
</feature>
<evidence type="ECO:0000256" key="2">
    <source>
        <dbReference type="ARBA" id="ARBA00022741"/>
    </source>
</evidence>
<dbReference type="SMART" id="SM00487">
    <property type="entry name" value="DEXDc"/>
    <property type="match status" value="1"/>
</dbReference>
<evidence type="ECO:0000259" key="10">
    <source>
        <dbReference type="PROSITE" id="PS51192"/>
    </source>
</evidence>
<keyword evidence="14" id="KW-1185">Reference proteome</keyword>